<accession>A0ABS7MF92</accession>
<evidence type="ECO:0000259" key="4">
    <source>
        <dbReference type="Pfam" id="PF08545"/>
    </source>
</evidence>
<evidence type="ECO:0000313" key="6">
    <source>
        <dbReference type="Proteomes" id="UP001166571"/>
    </source>
</evidence>
<dbReference type="PANTHER" id="PTHR34069:SF2">
    <property type="entry name" value="BETA-KETOACYL-[ACYL-CARRIER-PROTEIN] SYNTHASE III"/>
    <property type="match status" value="1"/>
</dbReference>
<reference evidence="5" key="1">
    <citation type="submission" date="2021-08" db="EMBL/GenBank/DDBJ databases">
        <title>Sphingopyxis panaciterrulae sp. nov., isolated from the surface water of the Yellow Sea.</title>
        <authorList>
            <person name="Gao Z."/>
            <person name="Zhang D."/>
            <person name="Zhang A."/>
        </authorList>
    </citation>
    <scope>NUCLEOTIDE SEQUENCE</scope>
    <source>
        <strain evidence="5">XHP0097</strain>
    </source>
</reference>
<dbReference type="CDD" id="cd00830">
    <property type="entry name" value="KAS_III"/>
    <property type="match status" value="1"/>
</dbReference>
<evidence type="ECO:0000256" key="1">
    <source>
        <dbReference type="ARBA" id="ARBA00022679"/>
    </source>
</evidence>
<organism evidence="5 6">
    <name type="scientific">Sphingopyxis jiangsuensis</name>
    <dbReference type="NCBI Taxonomy" id="2871171"/>
    <lineage>
        <taxon>Bacteria</taxon>
        <taxon>Pseudomonadati</taxon>
        <taxon>Pseudomonadota</taxon>
        <taxon>Alphaproteobacteria</taxon>
        <taxon>Sphingomonadales</taxon>
        <taxon>Sphingomonadaceae</taxon>
        <taxon>Sphingopyxis</taxon>
    </lineage>
</organism>
<protein>
    <submittedName>
        <fullName evidence="5">Beta-ketoacyl-ACP synthase III</fullName>
    </submittedName>
</protein>
<feature type="domain" description="Beta-ketoacyl-[acyl-carrier-protein] synthase III C-terminal" evidence="3">
    <location>
        <begin position="288"/>
        <end position="376"/>
    </location>
</feature>
<dbReference type="Pfam" id="PF08541">
    <property type="entry name" value="ACP_syn_III_C"/>
    <property type="match status" value="1"/>
</dbReference>
<dbReference type="Proteomes" id="UP001166571">
    <property type="component" value="Unassembled WGS sequence"/>
</dbReference>
<dbReference type="SUPFAM" id="SSF53901">
    <property type="entry name" value="Thiolase-like"/>
    <property type="match status" value="1"/>
</dbReference>
<gene>
    <name evidence="5" type="ORF">K5P26_11220</name>
</gene>
<keyword evidence="2" id="KW-0012">Acyltransferase</keyword>
<sequence length="378" mass="40479">MSHAPQPVISSTGLFTPAEAISNEELVASFNKYVALHNSKNAGAIAAGEVAELTESSVEFIEKASGIGSRFVVDKAGILDPEHMAPRLPERSNDEISILAEIGVAAAQDALARAGRDASEVDAVLCAASNMQRAYPAMAVEIQDALGIDGFGFDMNVACSSATFGIQTAADYIRAGHAKSVLVVNPEICSGHLNWRDRDSHFIFGDVATAILVEDKAIAPAGHWDILGTRLKTVFSNNIRNNFGFLNRTHGGIDQDGPKTDKLFVQEGRKVFKEVVPMVANMIVGEMKKLGLEGSDMRRLWLHQANTNMNRLIAHKVLGHEASEDESPTVLDTYGNTSSAGSIIAFHLHHEDMQAGDTGLICSFGAGYSAGTVFVRKT</sequence>
<name>A0ABS7MF92_9SPHN</name>
<proteinExistence type="predicted"/>
<dbReference type="EMBL" id="JAILXK010000002">
    <property type="protein sequence ID" value="MBY4637707.1"/>
    <property type="molecule type" value="Genomic_DNA"/>
</dbReference>
<evidence type="ECO:0000256" key="2">
    <source>
        <dbReference type="ARBA" id="ARBA00023315"/>
    </source>
</evidence>
<evidence type="ECO:0000259" key="3">
    <source>
        <dbReference type="Pfam" id="PF08541"/>
    </source>
</evidence>
<comment type="caution">
    <text evidence="5">The sequence shown here is derived from an EMBL/GenBank/DDBJ whole genome shotgun (WGS) entry which is preliminary data.</text>
</comment>
<dbReference type="NCBIfam" id="NF005703">
    <property type="entry name" value="PRK07515.1"/>
    <property type="match status" value="1"/>
</dbReference>
<feature type="domain" description="Beta-ketoacyl-[acyl-carrier-protein] synthase III N-terminal" evidence="4">
    <location>
        <begin position="153"/>
        <end position="232"/>
    </location>
</feature>
<dbReference type="PANTHER" id="PTHR34069">
    <property type="entry name" value="3-OXOACYL-[ACYL-CARRIER-PROTEIN] SYNTHASE 3"/>
    <property type="match status" value="1"/>
</dbReference>
<keyword evidence="6" id="KW-1185">Reference proteome</keyword>
<dbReference type="InterPro" id="IPR016039">
    <property type="entry name" value="Thiolase-like"/>
</dbReference>
<dbReference type="Pfam" id="PF08545">
    <property type="entry name" value="ACP_syn_III"/>
    <property type="match status" value="1"/>
</dbReference>
<dbReference type="Gene3D" id="3.40.47.10">
    <property type="match status" value="2"/>
</dbReference>
<dbReference type="InterPro" id="IPR013747">
    <property type="entry name" value="ACP_syn_III_C"/>
</dbReference>
<keyword evidence="1" id="KW-0808">Transferase</keyword>
<dbReference type="InterPro" id="IPR013751">
    <property type="entry name" value="ACP_syn_III_N"/>
</dbReference>
<evidence type="ECO:0000313" key="5">
    <source>
        <dbReference type="EMBL" id="MBY4637707.1"/>
    </source>
</evidence>
<dbReference type="RefSeq" id="WP_201928206.1">
    <property type="nucleotide sequence ID" value="NZ_JAERPO010000002.1"/>
</dbReference>